<dbReference type="SUPFAM" id="SSF46626">
    <property type="entry name" value="Cytochrome c"/>
    <property type="match status" value="2"/>
</dbReference>
<keyword evidence="7" id="KW-0408">Iron</keyword>
<dbReference type="GO" id="GO:0009055">
    <property type="term" value="F:electron transfer activity"/>
    <property type="evidence" value="ECO:0007669"/>
    <property type="project" value="InterPro"/>
</dbReference>
<name>A0A3B1ANR4_9ZZZZ</name>
<dbReference type="GO" id="GO:0005506">
    <property type="term" value="F:iron ion binding"/>
    <property type="evidence" value="ECO:0007669"/>
    <property type="project" value="InterPro"/>
</dbReference>
<dbReference type="InterPro" id="IPR009056">
    <property type="entry name" value="Cyt_c-like_dom"/>
</dbReference>
<dbReference type="AlphaFoldDB" id="A0A3B1ANR4"/>
<dbReference type="PANTHER" id="PTHR33751">
    <property type="entry name" value="CBB3-TYPE CYTOCHROME C OXIDASE SUBUNIT FIXP"/>
    <property type="match status" value="1"/>
</dbReference>
<evidence type="ECO:0000256" key="3">
    <source>
        <dbReference type="ARBA" id="ARBA00022617"/>
    </source>
</evidence>
<proteinExistence type="predicted"/>
<reference evidence="9" key="1">
    <citation type="submission" date="2018-06" db="EMBL/GenBank/DDBJ databases">
        <authorList>
            <person name="Zhirakovskaya E."/>
        </authorList>
    </citation>
    <scope>NUCLEOTIDE SEQUENCE</scope>
</reference>
<feature type="domain" description="Cytochrome c" evidence="8">
    <location>
        <begin position="25"/>
        <end position="104"/>
    </location>
</feature>
<dbReference type="Gene3D" id="1.10.760.10">
    <property type="entry name" value="Cytochrome c-like domain"/>
    <property type="match status" value="2"/>
</dbReference>
<feature type="domain" description="Cytochrome c" evidence="8">
    <location>
        <begin position="114"/>
        <end position="196"/>
    </location>
</feature>
<sequence>MKKRSVLGLMGAALLSLSTMASAAGNAENGAELAAGCFGCHGEDGHSVVPSFPKLAGLQADYTAKQIFDFQDGKRTDETMVGMSYMVASKQDARDIGAYFEAQSPMKGEATGSKITQKGAKVYADLGCATCHGIGGEGKGNLFPRIGGQHLDYLAKTLQDFRSGERTSDRSGMMAPLAKKLTDDQIESLADYISGL</sequence>
<evidence type="ECO:0000259" key="8">
    <source>
        <dbReference type="PROSITE" id="PS51007"/>
    </source>
</evidence>
<accession>A0A3B1ANR4</accession>
<dbReference type="GO" id="GO:0020037">
    <property type="term" value="F:heme binding"/>
    <property type="evidence" value="ECO:0007669"/>
    <property type="project" value="InterPro"/>
</dbReference>
<evidence type="ECO:0000256" key="7">
    <source>
        <dbReference type="ARBA" id="ARBA00023004"/>
    </source>
</evidence>
<keyword evidence="4" id="KW-0479">Metal-binding</keyword>
<organism evidence="9">
    <name type="scientific">hydrothermal vent metagenome</name>
    <dbReference type="NCBI Taxonomy" id="652676"/>
    <lineage>
        <taxon>unclassified sequences</taxon>
        <taxon>metagenomes</taxon>
        <taxon>ecological metagenomes</taxon>
    </lineage>
</organism>
<protein>
    <submittedName>
        <fullName evidence="9">Cytochrome c4</fullName>
    </submittedName>
</protein>
<keyword evidence="6" id="KW-0249">Electron transport</keyword>
<gene>
    <name evidence="9" type="ORF">MNBD_GAMMA26-2674</name>
</gene>
<dbReference type="EMBL" id="UOFX01000026">
    <property type="protein sequence ID" value="VAX07579.1"/>
    <property type="molecule type" value="Genomic_DNA"/>
</dbReference>
<dbReference type="Pfam" id="PF00034">
    <property type="entry name" value="Cytochrom_C"/>
    <property type="match status" value="2"/>
</dbReference>
<keyword evidence="2" id="KW-0813">Transport</keyword>
<evidence type="ECO:0000256" key="5">
    <source>
        <dbReference type="ARBA" id="ARBA00022764"/>
    </source>
</evidence>
<dbReference type="GO" id="GO:0042597">
    <property type="term" value="C:periplasmic space"/>
    <property type="evidence" value="ECO:0007669"/>
    <property type="project" value="UniProtKB-SubCell"/>
</dbReference>
<dbReference type="PRINTS" id="PR00605">
    <property type="entry name" value="CYTCHROMECIC"/>
</dbReference>
<dbReference type="InterPro" id="IPR050597">
    <property type="entry name" value="Cytochrome_c_Oxidase_Subunit"/>
</dbReference>
<comment type="subcellular location">
    <subcellularLocation>
        <location evidence="1">Periplasm</location>
    </subcellularLocation>
</comment>
<dbReference type="InterPro" id="IPR024167">
    <property type="entry name" value="Cytochrome_c4-like"/>
</dbReference>
<dbReference type="PIRSF" id="PIRSF000005">
    <property type="entry name" value="Cytochrome_c4"/>
    <property type="match status" value="1"/>
</dbReference>
<keyword evidence="5" id="KW-0574">Periplasm</keyword>
<evidence type="ECO:0000256" key="2">
    <source>
        <dbReference type="ARBA" id="ARBA00022448"/>
    </source>
</evidence>
<dbReference type="PANTHER" id="PTHR33751:SF9">
    <property type="entry name" value="CYTOCHROME C4"/>
    <property type="match status" value="1"/>
</dbReference>
<dbReference type="InterPro" id="IPR036909">
    <property type="entry name" value="Cyt_c-like_dom_sf"/>
</dbReference>
<dbReference type="PROSITE" id="PS51007">
    <property type="entry name" value="CYTC"/>
    <property type="match status" value="2"/>
</dbReference>
<evidence type="ECO:0000256" key="4">
    <source>
        <dbReference type="ARBA" id="ARBA00022723"/>
    </source>
</evidence>
<evidence type="ECO:0000256" key="1">
    <source>
        <dbReference type="ARBA" id="ARBA00004418"/>
    </source>
</evidence>
<evidence type="ECO:0000256" key="6">
    <source>
        <dbReference type="ARBA" id="ARBA00022982"/>
    </source>
</evidence>
<evidence type="ECO:0000313" key="9">
    <source>
        <dbReference type="EMBL" id="VAX07579.1"/>
    </source>
</evidence>
<keyword evidence="3" id="KW-0349">Heme</keyword>
<dbReference type="InterPro" id="IPR008168">
    <property type="entry name" value="Cyt_C_IC"/>
</dbReference>